<protein>
    <submittedName>
        <fullName evidence="5">AMP-binding protein</fullName>
    </submittedName>
</protein>
<reference evidence="6" key="1">
    <citation type="submission" date="2020-05" db="EMBL/GenBank/DDBJ databases">
        <title>Novel species in genus Nocardioides.</title>
        <authorList>
            <person name="Zhang G."/>
        </authorList>
    </citation>
    <scope>NUCLEOTIDE SEQUENCE [LARGE SCALE GENOMIC DNA]</scope>
    <source>
        <strain evidence="6">zg-1050</strain>
    </source>
</reference>
<dbReference type="InterPro" id="IPR042099">
    <property type="entry name" value="ANL_N_sf"/>
</dbReference>
<sequence length="544" mass="60231">MISEFLVSDELKNRYYEQGYWTAETIETVWNRQSGRFSSKVYVKDNHIALTYRDVDKKAARLAYWLSERGVSNGDVLTFQVPMWAEFCIIYVAALKLGAVMHPLPKNFNTEDLVRAMTLVGSSALICPTFDHKTNYEQQAEEVSEQLGNLKAVVLIDKFKGACGDFPVLSNIVEEGPKLAPLGSGAKSDDIACILSTSGTTGIPKAALLTHNNILFSERSMIQGFGFTADDTAYMASPLNHATGFFHGLLIPMLSGATCILDAKFSPESAIDRMNSEGCTWSMAATPFIYDILQCMRRSQRRTKTLRLWLCGGAPVPSSLIQSAREHGITLCEIYGSTESCPHIYVPPAECLNWNGSWSGVPFEGIEVKVAQDDIEVPIGEQGEELSRGPHLFVGYINNKGANNRALTSDGWFRSGDLCYQDEQGRIRINGRKKEIIIRGGENISANEIDAALVGCPGIADHATIGMPDDRLGERICTFVVATRCNEADRPTVASLAAYLESKHVQKRLWPERVEVIDEIPRTATMKTKRHQLADELARRMKSE</sequence>
<dbReference type="Pfam" id="PF00501">
    <property type="entry name" value="AMP-binding"/>
    <property type="match status" value="1"/>
</dbReference>
<dbReference type="Gene3D" id="3.30.300.30">
    <property type="match status" value="1"/>
</dbReference>
<name>A0A6M8J2X5_9ACTN</name>
<evidence type="ECO:0000259" key="4">
    <source>
        <dbReference type="Pfam" id="PF13193"/>
    </source>
</evidence>
<dbReference type="Gene3D" id="3.40.50.12780">
    <property type="entry name" value="N-terminal domain of ligase-like"/>
    <property type="match status" value="1"/>
</dbReference>
<evidence type="ECO:0000256" key="1">
    <source>
        <dbReference type="ARBA" id="ARBA00006432"/>
    </source>
</evidence>
<dbReference type="SUPFAM" id="SSF56801">
    <property type="entry name" value="Acetyl-CoA synthetase-like"/>
    <property type="match status" value="1"/>
</dbReference>
<dbReference type="PANTHER" id="PTHR43201">
    <property type="entry name" value="ACYL-COA SYNTHETASE"/>
    <property type="match status" value="1"/>
</dbReference>
<dbReference type="PANTHER" id="PTHR43201:SF5">
    <property type="entry name" value="MEDIUM-CHAIN ACYL-COA LIGASE ACSF2, MITOCHONDRIAL"/>
    <property type="match status" value="1"/>
</dbReference>
<evidence type="ECO:0000313" key="5">
    <source>
        <dbReference type="EMBL" id="QKF07844.1"/>
    </source>
</evidence>
<keyword evidence="2" id="KW-0436">Ligase</keyword>
<dbReference type="KEGG" id="bwa:HLV38_06785"/>
<proteinExistence type="inferred from homology"/>
<feature type="domain" description="AMP-dependent synthetase/ligase" evidence="3">
    <location>
        <begin position="32"/>
        <end position="396"/>
    </location>
</feature>
<dbReference type="RefSeq" id="WP_173165312.1">
    <property type="nucleotide sequence ID" value="NZ_CP053716.1"/>
</dbReference>
<accession>A0A6M8J2X5</accession>
<evidence type="ECO:0000259" key="3">
    <source>
        <dbReference type="Pfam" id="PF00501"/>
    </source>
</evidence>
<dbReference type="GO" id="GO:0006631">
    <property type="term" value="P:fatty acid metabolic process"/>
    <property type="evidence" value="ECO:0007669"/>
    <property type="project" value="TreeGrafter"/>
</dbReference>
<keyword evidence="6" id="KW-1185">Reference proteome</keyword>
<dbReference type="InterPro" id="IPR045851">
    <property type="entry name" value="AMP-bd_C_sf"/>
</dbReference>
<dbReference type="AlphaFoldDB" id="A0A6M8J2X5"/>
<evidence type="ECO:0000313" key="6">
    <source>
        <dbReference type="Proteomes" id="UP000503297"/>
    </source>
</evidence>
<dbReference type="InterPro" id="IPR025110">
    <property type="entry name" value="AMP-bd_C"/>
</dbReference>
<evidence type="ECO:0000256" key="2">
    <source>
        <dbReference type="ARBA" id="ARBA00022598"/>
    </source>
</evidence>
<organism evidence="5 6">
    <name type="scientific">Berryella wangjianweii</name>
    <dbReference type="NCBI Taxonomy" id="2734634"/>
    <lineage>
        <taxon>Bacteria</taxon>
        <taxon>Bacillati</taxon>
        <taxon>Actinomycetota</taxon>
        <taxon>Coriobacteriia</taxon>
        <taxon>Eggerthellales</taxon>
        <taxon>Eggerthellaceae</taxon>
        <taxon>Berryella</taxon>
    </lineage>
</organism>
<dbReference type="InterPro" id="IPR000873">
    <property type="entry name" value="AMP-dep_synth/lig_dom"/>
</dbReference>
<dbReference type="GO" id="GO:0031956">
    <property type="term" value="F:medium-chain fatty acid-CoA ligase activity"/>
    <property type="evidence" value="ECO:0007669"/>
    <property type="project" value="TreeGrafter"/>
</dbReference>
<gene>
    <name evidence="5" type="ORF">HLV38_06785</name>
</gene>
<dbReference type="EMBL" id="CP053716">
    <property type="protein sequence ID" value="QKF07844.1"/>
    <property type="molecule type" value="Genomic_DNA"/>
</dbReference>
<dbReference type="Proteomes" id="UP000503297">
    <property type="component" value="Chromosome"/>
</dbReference>
<feature type="domain" description="AMP-binding enzyme C-terminal" evidence="4">
    <location>
        <begin position="448"/>
        <end position="527"/>
    </location>
</feature>
<comment type="similarity">
    <text evidence="1">Belongs to the ATP-dependent AMP-binding enzyme family.</text>
</comment>
<dbReference type="Pfam" id="PF13193">
    <property type="entry name" value="AMP-binding_C"/>
    <property type="match status" value="1"/>
</dbReference>